<name>A0A0D3GPC0_9ORYZ</name>
<dbReference type="EnsemblPlants" id="OBART07G09370.1">
    <property type="protein sequence ID" value="OBART07G09370.1"/>
    <property type="gene ID" value="OBART07G09370"/>
</dbReference>
<dbReference type="Proteomes" id="UP000026960">
    <property type="component" value="Chromosome 7"/>
</dbReference>
<protein>
    <submittedName>
        <fullName evidence="2">Uncharacterized protein</fullName>
    </submittedName>
</protein>
<dbReference type="AlphaFoldDB" id="A0A0D3GPC0"/>
<keyword evidence="1" id="KW-0732">Signal</keyword>
<feature type="signal peptide" evidence="1">
    <location>
        <begin position="1"/>
        <end position="25"/>
    </location>
</feature>
<evidence type="ECO:0000256" key="1">
    <source>
        <dbReference type="SAM" id="SignalP"/>
    </source>
</evidence>
<keyword evidence="3" id="KW-1185">Reference proteome</keyword>
<accession>A0A0D3GPC0</accession>
<dbReference type="Gramene" id="OBART07G09370.1">
    <property type="protein sequence ID" value="OBART07G09370.1"/>
    <property type="gene ID" value="OBART07G09370"/>
</dbReference>
<feature type="chain" id="PRO_5002276411" evidence="1">
    <location>
        <begin position="26"/>
        <end position="81"/>
    </location>
</feature>
<evidence type="ECO:0000313" key="2">
    <source>
        <dbReference type="EnsemblPlants" id="OBART07G09370.1"/>
    </source>
</evidence>
<dbReference type="PaxDb" id="65489-OBART07G09370.1"/>
<reference evidence="2" key="2">
    <citation type="submission" date="2015-03" db="UniProtKB">
        <authorList>
            <consortium name="EnsemblPlants"/>
        </authorList>
    </citation>
    <scope>IDENTIFICATION</scope>
</reference>
<dbReference type="SMR" id="A0A0D3GPC0"/>
<sequence>METKVRMSCRLGTMVALVLVGVVLAAILQEATVDAASSSSDSPAAKSGTGYLDYGNLKAKLPPPGVAVTKRPCIAKEKCRG</sequence>
<organism evidence="2">
    <name type="scientific">Oryza barthii</name>
    <dbReference type="NCBI Taxonomy" id="65489"/>
    <lineage>
        <taxon>Eukaryota</taxon>
        <taxon>Viridiplantae</taxon>
        <taxon>Streptophyta</taxon>
        <taxon>Embryophyta</taxon>
        <taxon>Tracheophyta</taxon>
        <taxon>Spermatophyta</taxon>
        <taxon>Magnoliopsida</taxon>
        <taxon>Liliopsida</taxon>
        <taxon>Poales</taxon>
        <taxon>Poaceae</taxon>
        <taxon>BOP clade</taxon>
        <taxon>Oryzoideae</taxon>
        <taxon>Oryzeae</taxon>
        <taxon>Oryzinae</taxon>
        <taxon>Oryza</taxon>
    </lineage>
</organism>
<evidence type="ECO:0000313" key="3">
    <source>
        <dbReference type="Proteomes" id="UP000026960"/>
    </source>
</evidence>
<dbReference type="HOGENOM" id="CLU_203473_0_0_1"/>
<reference evidence="2" key="1">
    <citation type="journal article" date="2009" name="Rice">
        <title>De Novo Next Generation Sequencing of Plant Genomes.</title>
        <authorList>
            <person name="Rounsley S."/>
            <person name="Marri P.R."/>
            <person name="Yu Y."/>
            <person name="He R."/>
            <person name="Sisneros N."/>
            <person name="Goicoechea J.L."/>
            <person name="Lee S.J."/>
            <person name="Angelova A."/>
            <person name="Kudrna D."/>
            <person name="Luo M."/>
            <person name="Affourtit J."/>
            <person name="Desany B."/>
            <person name="Knight J."/>
            <person name="Niazi F."/>
            <person name="Egholm M."/>
            <person name="Wing R.A."/>
        </authorList>
    </citation>
    <scope>NUCLEOTIDE SEQUENCE [LARGE SCALE GENOMIC DNA]</scope>
    <source>
        <strain evidence="2">cv. IRGC 105608</strain>
    </source>
</reference>
<proteinExistence type="predicted"/>